<dbReference type="InParanoid" id="A0A061DLU6"/>
<evidence type="ECO:0000256" key="4">
    <source>
        <dbReference type="ARBA" id="ARBA00022618"/>
    </source>
</evidence>
<evidence type="ECO:0000256" key="6">
    <source>
        <dbReference type="ARBA" id="ARBA00022776"/>
    </source>
</evidence>
<gene>
    <name evidence="12" type="ORF">TCM_002681</name>
</gene>
<evidence type="ECO:0000256" key="8">
    <source>
        <dbReference type="ARBA" id="ARBA00023212"/>
    </source>
</evidence>
<comment type="subcellular location">
    <subcellularLocation>
        <location evidence="1">Cytoplasm</location>
        <location evidence="1">Cytoskeleton</location>
        <location evidence="1">Spindle</location>
    </subcellularLocation>
</comment>
<organism evidence="12 13">
    <name type="scientific">Theobroma cacao</name>
    <name type="common">Cacao</name>
    <name type="synonym">Cocoa</name>
    <dbReference type="NCBI Taxonomy" id="3641"/>
    <lineage>
        <taxon>Eukaryota</taxon>
        <taxon>Viridiplantae</taxon>
        <taxon>Streptophyta</taxon>
        <taxon>Embryophyta</taxon>
        <taxon>Tracheophyta</taxon>
        <taxon>Spermatophyta</taxon>
        <taxon>Magnoliopsida</taxon>
        <taxon>eudicotyledons</taxon>
        <taxon>Gunneridae</taxon>
        <taxon>Pentapetalae</taxon>
        <taxon>rosids</taxon>
        <taxon>malvids</taxon>
        <taxon>Malvales</taxon>
        <taxon>Malvaceae</taxon>
        <taxon>Byttnerioideae</taxon>
        <taxon>Theobroma</taxon>
    </lineage>
</organism>
<keyword evidence="5" id="KW-0493">Microtubule</keyword>
<dbReference type="Proteomes" id="UP000026915">
    <property type="component" value="Chromosome 1"/>
</dbReference>
<keyword evidence="3" id="KW-0963">Cytoplasm</keyword>
<dbReference type="GO" id="GO:0005874">
    <property type="term" value="C:microtubule"/>
    <property type="evidence" value="ECO:0007669"/>
    <property type="project" value="UniProtKB-KW"/>
</dbReference>
<sequence>MSGARLCALLGELGYEAAGKLDPDSFEWPFQYDDARSILDWICSSLRPSNVLSLSELSQYEQFVQEGKLLEGEDLDFAYDSISAFSSRRDNQEAVFGAEEGLKDIRDATVAYKAEALELQKQLRHLQSQFDMLTGQASALIQGRRARVAATSTVNGHLTTIDDSLSGRNLQMNAVLGRIASTAQELAHYHSGDEEGIYLAYSDFHPYLVGDSSCIKELNQWFAKQLDTVPFRLVAEEGKSKCSWVSLDDVSNILVRADIEKSHHQRVSELQRLRSIFGTSERQWVEAQVENAKQQAILMALKSQISLDEAHIHLDLHSLRRKHAELVGELSNLYHKEEKLLSETIPDLCWELAQLQDTYILQGDYDLKVMRQEFYISRQKAFINHLINQLARHQLLKVACQLEKKNMLGAYSLLKVIESELQGYLSATKGRVGHCLALIQAASDVQEQGAVDDRDTFLHGVRDLLSIHSNAQAGLSTYVSAPGIVQQISGLHSDLMALQSDLENSLPEDRNRRINELCTLIQSLQQLLFASSTTAQPILTPRPLMKELDEMEKINAKLSAAVEEVTLEHCKKNEIVKHHSQEVGLQRRVFVDFFCNPERLRSQVRELTARVRALQVS</sequence>
<dbReference type="EMBL" id="CM001879">
    <property type="protein sequence ID" value="EOX93764.1"/>
    <property type="molecule type" value="Genomic_DNA"/>
</dbReference>
<dbReference type="Gramene" id="EOX93764">
    <property type="protein sequence ID" value="EOX93764"/>
    <property type="gene ID" value="TCM_002681"/>
</dbReference>
<evidence type="ECO:0000256" key="1">
    <source>
        <dbReference type="ARBA" id="ARBA00004186"/>
    </source>
</evidence>
<evidence type="ECO:0000256" key="5">
    <source>
        <dbReference type="ARBA" id="ARBA00022701"/>
    </source>
</evidence>
<dbReference type="PRINTS" id="PR02089">
    <property type="entry name" value="HAUSAUGMINL3"/>
</dbReference>
<name>A0A061DLU6_THECC</name>
<dbReference type="OMA" id="LEWFCGN"/>
<dbReference type="STRING" id="3641.A0A061DLU6"/>
<dbReference type="GO" id="GO:0051225">
    <property type="term" value="P:spindle assembly"/>
    <property type="evidence" value="ECO:0000318"/>
    <property type="project" value="GO_Central"/>
</dbReference>
<dbReference type="FunCoup" id="A0A061DLU6">
    <property type="interactions" value="2816"/>
</dbReference>
<dbReference type="InterPro" id="IPR026206">
    <property type="entry name" value="HAUS3"/>
</dbReference>
<accession>A0A061DLU6</accession>
<keyword evidence="4" id="KW-0132">Cell division</keyword>
<dbReference type="Pfam" id="PF14932">
    <property type="entry name" value="HAUS-augmin3"/>
    <property type="match status" value="1"/>
</dbReference>
<dbReference type="PANTHER" id="PTHR19378">
    <property type="entry name" value="GOLGIN- RELATED"/>
    <property type="match status" value="1"/>
</dbReference>
<dbReference type="GO" id="GO:0031023">
    <property type="term" value="P:microtubule organizing center organization"/>
    <property type="evidence" value="ECO:0000318"/>
    <property type="project" value="GO_Central"/>
</dbReference>
<dbReference type="GO" id="GO:0051301">
    <property type="term" value="P:cell division"/>
    <property type="evidence" value="ECO:0007669"/>
    <property type="project" value="UniProtKB-KW"/>
</dbReference>
<reference evidence="12 13" key="1">
    <citation type="journal article" date="2013" name="Genome Biol.">
        <title>The genome sequence of the most widely cultivated cacao type and its use to identify candidate genes regulating pod color.</title>
        <authorList>
            <person name="Motamayor J.C."/>
            <person name="Mockaitis K."/>
            <person name="Schmutz J."/>
            <person name="Haiminen N."/>
            <person name="Iii D.L."/>
            <person name="Cornejo O."/>
            <person name="Findley S.D."/>
            <person name="Zheng P."/>
            <person name="Utro F."/>
            <person name="Royaert S."/>
            <person name="Saski C."/>
            <person name="Jenkins J."/>
            <person name="Podicheti R."/>
            <person name="Zhao M."/>
            <person name="Scheffler B.E."/>
            <person name="Stack J.C."/>
            <person name="Feltus F.A."/>
            <person name="Mustiga G.M."/>
            <person name="Amores F."/>
            <person name="Phillips W."/>
            <person name="Marelli J.P."/>
            <person name="May G.D."/>
            <person name="Shapiro H."/>
            <person name="Ma J."/>
            <person name="Bustamante C.D."/>
            <person name="Schnell R.J."/>
            <person name="Main D."/>
            <person name="Gilbert D."/>
            <person name="Parida L."/>
            <person name="Kuhn D.N."/>
        </authorList>
    </citation>
    <scope>NUCLEOTIDE SEQUENCE [LARGE SCALE GENOMIC DNA]</scope>
    <source>
        <strain evidence="13">cv. Matina 1-6</strain>
    </source>
</reference>
<evidence type="ECO:0000313" key="12">
    <source>
        <dbReference type="EMBL" id="EOX93764.1"/>
    </source>
</evidence>
<dbReference type="AlphaFoldDB" id="A0A061DLU6"/>
<dbReference type="GO" id="GO:0005815">
    <property type="term" value="C:microtubule organizing center"/>
    <property type="evidence" value="ECO:0000318"/>
    <property type="project" value="GO_Central"/>
</dbReference>
<dbReference type="GO" id="GO:0072686">
    <property type="term" value="C:mitotic spindle"/>
    <property type="evidence" value="ECO:0000318"/>
    <property type="project" value="GO_Central"/>
</dbReference>
<feature type="coiled-coil region" evidence="10">
    <location>
        <begin position="109"/>
        <end position="136"/>
    </location>
</feature>
<keyword evidence="6" id="KW-0498">Mitosis</keyword>
<evidence type="ECO:0000256" key="3">
    <source>
        <dbReference type="ARBA" id="ARBA00022490"/>
    </source>
</evidence>
<dbReference type="InterPro" id="IPR032733">
    <property type="entry name" value="HAUS3_N"/>
</dbReference>
<dbReference type="GO" id="GO:0070652">
    <property type="term" value="C:HAUS complex"/>
    <property type="evidence" value="ECO:0007669"/>
    <property type="project" value="InterPro"/>
</dbReference>
<proteinExistence type="inferred from homology"/>
<dbReference type="PANTHER" id="PTHR19378:SF0">
    <property type="entry name" value="HAUS AUGMIN-LIKE COMPLEX SUBUNIT 3"/>
    <property type="match status" value="1"/>
</dbReference>
<protein>
    <submittedName>
        <fullName evidence="12">Gb:AAB97010.1 isoform 1</fullName>
    </submittedName>
</protein>
<keyword evidence="7 10" id="KW-0175">Coiled coil</keyword>
<keyword evidence="9" id="KW-0131">Cell cycle</keyword>
<evidence type="ECO:0000313" key="13">
    <source>
        <dbReference type="Proteomes" id="UP000026915"/>
    </source>
</evidence>
<comment type="similarity">
    <text evidence="2">Belongs to the HAUS3 family.</text>
</comment>
<keyword evidence="13" id="KW-1185">Reference proteome</keyword>
<evidence type="ECO:0000256" key="10">
    <source>
        <dbReference type="SAM" id="Coils"/>
    </source>
</evidence>
<evidence type="ECO:0000256" key="7">
    <source>
        <dbReference type="ARBA" id="ARBA00023054"/>
    </source>
</evidence>
<evidence type="ECO:0000256" key="9">
    <source>
        <dbReference type="ARBA" id="ARBA00023306"/>
    </source>
</evidence>
<feature type="domain" description="HAUS augmin-like complex subunit 3 N-terminal" evidence="11">
    <location>
        <begin position="28"/>
        <end position="290"/>
    </location>
</feature>
<evidence type="ECO:0000256" key="2">
    <source>
        <dbReference type="ARBA" id="ARBA00009645"/>
    </source>
</evidence>
<dbReference type="eggNOG" id="ENOG502R4I5">
    <property type="taxonomic scope" value="Eukaryota"/>
</dbReference>
<evidence type="ECO:0000259" key="11">
    <source>
        <dbReference type="Pfam" id="PF14932"/>
    </source>
</evidence>
<keyword evidence="8" id="KW-0206">Cytoskeleton</keyword>